<keyword evidence="3" id="KW-1185">Reference proteome</keyword>
<organism evidence="2 3">
    <name type="scientific">Callosobruchus maculatus</name>
    <name type="common">Southern cowpea weevil</name>
    <name type="synonym">Pulse bruchid</name>
    <dbReference type="NCBI Taxonomy" id="64391"/>
    <lineage>
        <taxon>Eukaryota</taxon>
        <taxon>Metazoa</taxon>
        <taxon>Ecdysozoa</taxon>
        <taxon>Arthropoda</taxon>
        <taxon>Hexapoda</taxon>
        <taxon>Insecta</taxon>
        <taxon>Pterygota</taxon>
        <taxon>Neoptera</taxon>
        <taxon>Endopterygota</taxon>
        <taxon>Coleoptera</taxon>
        <taxon>Polyphaga</taxon>
        <taxon>Cucujiformia</taxon>
        <taxon>Chrysomeloidea</taxon>
        <taxon>Chrysomelidae</taxon>
        <taxon>Bruchinae</taxon>
        <taxon>Bruchini</taxon>
        <taxon>Callosobruchus</taxon>
    </lineage>
</organism>
<evidence type="ECO:0000313" key="3">
    <source>
        <dbReference type="Proteomes" id="UP000410492"/>
    </source>
</evidence>
<name>A0A653CTE4_CALMS</name>
<sequence length="186" mass="20690">MGFDGIAKIFLFFKERWWGNTKGFQFLFDSKLALKEDEKWVKYLTGFDDVFNHPNALVGWVGSEGVEQVEALEEQVIGKSCVKLLKQFLPGYKVAEPFLVIRTKWLSNPLTRGSYSHITPDCDKSIGVGIEGLGKPIRGLDGVPRILLAGEAVHTSHYSTTHGAFESGAEQAAWIAEYLSAKADKH</sequence>
<dbReference type="Pfam" id="PF01593">
    <property type="entry name" value="Amino_oxidase"/>
    <property type="match status" value="1"/>
</dbReference>
<reference evidence="2 3" key="1">
    <citation type="submission" date="2019-01" db="EMBL/GenBank/DDBJ databases">
        <authorList>
            <person name="Sayadi A."/>
        </authorList>
    </citation>
    <scope>NUCLEOTIDE SEQUENCE [LARGE SCALE GENOMIC DNA]</scope>
</reference>
<evidence type="ECO:0000313" key="2">
    <source>
        <dbReference type="EMBL" id="VEN50959.1"/>
    </source>
</evidence>
<dbReference type="InterPro" id="IPR050281">
    <property type="entry name" value="Flavin_monoamine_oxidase"/>
</dbReference>
<evidence type="ECO:0000259" key="1">
    <source>
        <dbReference type="Pfam" id="PF01593"/>
    </source>
</evidence>
<dbReference type="InterPro" id="IPR002937">
    <property type="entry name" value="Amino_oxidase"/>
</dbReference>
<dbReference type="GO" id="GO:0046592">
    <property type="term" value="F:polyamine oxidase activity"/>
    <property type="evidence" value="ECO:0007669"/>
    <property type="project" value="TreeGrafter"/>
</dbReference>
<dbReference type="Gene3D" id="3.90.660.10">
    <property type="match status" value="1"/>
</dbReference>
<dbReference type="EMBL" id="CAACVG010008753">
    <property type="protein sequence ID" value="VEN50959.1"/>
    <property type="molecule type" value="Genomic_DNA"/>
</dbReference>
<proteinExistence type="predicted"/>
<feature type="domain" description="Amine oxidase" evidence="1">
    <location>
        <begin position="2"/>
        <end position="173"/>
    </location>
</feature>
<dbReference type="AlphaFoldDB" id="A0A653CTE4"/>
<dbReference type="OrthoDB" id="5046242at2759"/>
<dbReference type="SUPFAM" id="SSF51905">
    <property type="entry name" value="FAD/NAD(P)-binding domain"/>
    <property type="match status" value="1"/>
</dbReference>
<dbReference type="PANTHER" id="PTHR10742:SF398">
    <property type="entry name" value="AMINE OXIDASE DOMAIN-CONTAINING PROTEIN-RELATED"/>
    <property type="match status" value="1"/>
</dbReference>
<gene>
    <name evidence="2" type="ORF">CALMAC_LOCUS11555</name>
</gene>
<dbReference type="SUPFAM" id="SSF54373">
    <property type="entry name" value="FAD-linked reductases, C-terminal domain"/>
    <property type="match status" value="1"/>
</dbReference>
<dbReference type="InterPro" id="IPR036188">
    <property type="entry name" value="FAD/NAD-bd_sf"/>
</dbReference>
<protein>
    <recommendedName>
        <fullName evidence="1">Amine oxidase domain-containing protein</fullName>
    </recommendedName>
</protein>
<accession>A0A653CTE4</accession>
<dbReference type="Proteomes" id="UP000410492">
    <property type="component" value="Unassembled WGS sequence"/>
</dbReference>
<dbReference type="PANTHER" id="PTHR10742">
    <property type="entry name" value="FLAVIN MONOAMINE OXIDASE"/>
    <property type="match status" value="1"/>
</dbReference>